<reference evidence="1 2" key="1">
    <citation type="submission" date="2019-07" db="EMBL/GenBank/DDBJ databases">
        <title>Genome sequencing of lignin-degrading bacterial isolates.</title>
        <authorList>
            <person name="Gladden J."/>
        </authorList>
    </citation>
    <scope>NUCLEOTIDE SEQUENCE [LARGE SCALE GENOMIC DNA]</scope>
    <source>
        <strain evidence="1 2">J19</strain>
    </source>
</reference>
<sequence length="117" mass="13087">MKEDDYARLEALCAGFQRQWIADLRDTLRAHGIADEVAKSVCGDFSFALSMLLDQGEIAYQGRMYRPFVAFEAESGDEEPGEMIVEPLGPEFHEYAYGTTEEAWEDTGRPDGGSPRT</sequence>
<evidence type="ECO:0000313" key="1">
    <source>
        <dbReference type="EMBL" id="TWH14847.1"/>
    </source>
</evidence>
<organism evidence="1 2">
    <name type="scientific">Pseudoxanthomonas taiwanensis J19</name>
    <dbReference type="NCBI Taxonomy" id="935569"/>
    <lineage>
        <taxon>Bacteria</taxon>
        <taxon>Pseudomonadati</taxon>
        <taxon>Pseudomonadota</taxon>
        <taxon>Gammaproteobacteria</taxon>
        <taxon>Lysobacterales</taxon>
        <taxon>Lysobacteraceae</taxon>
        <taxon>Pseudoxanthomonas</taxon>
    </lineage>
</organism>
<dbReference type="OrthoDB" id="6891460at2"/>
<protein>
    <submittedName>
        <fullName evidence="1">Uncharacterized protein</fullName>
    </submittedName>
</protein>
<gene>
    <name evidence="1" type="ORF">L613_002100000140</name>
</gene>
<dbReference type="AlphaFoldDB" id="A0A562DZ42"/>
<evidence type="ECO:0000313" key="2">
    <source>
        <dbReference type="Proteomes" id="UP000321583"/>
    </source>
</evidence>
<name>A0A562DZ42_9GAMM</name>
<proteinExistence type="predicted"/>
<dbReference type="Proteomes" id="UP000321583">
    <property type="component" value="Unassembled WGS sequence"/>
</dbReference>
<comment type="caution">
    <text evidence="1">The sequence shown here is derived from an EMBL/GenBank/DDBJ whole genome shotgun (WGS) entry which is preliminary data.</text>
</comment>
<dbReference type="RefSeq" id="WP_019399148.1">
    <property type="nucleotide sequence ID" value="NZ_VLJS01000049.1"/>
</dbReference>
<keyword evidence="2" id="KW-1185">Reference proteome</keyword>
<accession>A0A562DZ42</accession>
<dbReference type="EMBL" id="VLJS01000049">
    <property type="protein sequence ID" value="TWH14847.1"/>
    <property type="molecule type" value="Genomic_DNA"/>
</dbReference>